<dbReference type="EMBL" id="JAYKXP010000049">
    <property type="protein sequence ID" value="KAK7036778.1"/>
    <property type="molecule type" value="Genomic_DNA"/>
</dbReference>
<feature type="domain" description="Heterokaryon incompatibility" evidence="1">
    <location>
        <begin position="107"/>
        <end position="194"/>
    </location>
</feature>
<proteinExistence type="predicted"/>
<dbReference type="InterPro" id="IPR052895">
    <property type="entry name" value="HetReg/Transcr_Mod"/>
</dbReference>
<gene>
    <name evidence="2" type="ORF">VNI00_011444</name>
</gene>
<evidence type="ECO:0000313" key="2">
    <source>
        <dbReference type="EMBL" id="KAK7036778.1"/>
    </source>
</evidence>
<dbReference type="InterPro" id="IPR010730">
    <property type="entry name" value="HET"/>
</dbReference>
<evidence type="ECO:0000259" key="1">
    <source>
        <dbReference type="Pfam" id="PF06985"/>
    </source>
</evidence>
<dbReference type="AlphaFoldDB" id="A0AAW0CDN8"/>
<dbReference type="PANTHER" id="PTHR24148">
    <property type="entry name" value="ANKYRIN REPEAT DOMAIN-CONTAINING PROTEIN 39 HOMOLOG-RELATED"/>
    <property type="match status" value="1"/>
</dbReference>
<dbReference type="Proteomes" id="UP001383192">
    <property type="component" value="Unassembled WGS sequence"/>
</dbReference>
<evidence type="ECO:0000313" key="3">
    <source>
        <dbReference type="Proteomes" id="UP001383192"/>
    </source>
</evidence>
<sequence>MLNQLEELADNIESSVGVRAQNANTPSSLHNLTQKTLDHVLGGGKRKCIFSCPLSELAGKRSVDILKNATPCRFRFVQIDRSWFKYKDSSDLKIHIFEYETLPVAKYCAISYVWRGVRGQGDKRGYFSVKGAEDADDIGISLLYDISWAAWKVMGREYVWIDRLCIMQTVKEDKSWQIKQMFNIYRDCGICLVLPGGLQRLMKMEEKTTWVDRAWTLQEITAPLTTKVHILFDPGTPDFVIGTGSDSLSPVNYKGSYYINDRGIRALLFMCEVIWRFRHEPHKFFGFEPSQFSMVGHCLDGVTQKQHKAIWEAAMMRTSSRPVDMVLSIMGLFDAKLDPDQFDKDDRIGAAIALVQSTLSAARVRPHERFDFEKAHPPENMSWFLGLYWVDPHSKYSLFPRLPTTNVAGRAEWVYPDGNRKEVAKEFTEQRHYLLDSWHARLTPRARIVLDDEGYLTFTSPCVLPLTDCTPYYHRDPNRYATLTHDFYFCQRTRTLWQFWQPRYWNNDHSYSSRHDLSVAESLAVYIGFSGNGDTNCKDTYIIVKRHGPGKYHRITFLLTSPRAFASMNLMLFQDVKLSVGGPVPYKKTGTQ</sequence>
<comment type="caution">
    <text evidence="2">The sequence shown here is derived from an EMBL/GenBank/DDBJ whole genome shotgun (WGS) entry which is preliminary data.</text>
</comment>
<keyword evidence="3" id="KW-1185">Reference proteome</keyword>
<organism evidence="2 3">
    <name type="scientific">Paramarasmius palmivorus</name>
    <dbReference type="NCBI Taxonomy" id="297713"/>
    <lineage>
        <taxon>Eukaryota</taxon>
        <taxon>Fungi</taxon>
        <taxon>Dikarya</taxon>
        <taxon>Basidiomycota</taxon>
        <taxon>Agaricomycotina</taxon>
        <taxon>Agaricomycetes</taxon>
        <taxon>Agaricomycetidae</taxon>
        <taxon>Agaricales</taxon>
        <taxon>Marasmiineae</taxon>
        <taxon>Marasmiaceae</taxon>
        <taxon>Paramarasmius</taxon>
    </lineage>
</organism>
<reference evidence="2 3" key="1">
    <citation type="submission" date="2024-01" db="EMBL/GenBank/DDBJ databases">
        <title>A draft genome for a cacao thread blight-causing isolate of Paramarasmius palmivorus.</title>
        <authorList>
            <person name="Baruah I.K."/>
            <person name="Bukari Y."/>
            <person name="Amoako-Attah I."/>
            <person name="Meinhardt L.W."/>
            <person name="Bailey B.A."/>
            <person name="Cohen S.P."/>
        </authorList>
    </citation>
    <scope>NUCLEOTIDE SEQUENCE [LARGE SCALE GENOMIC DNA]</scope>
    <source>
        <strain evidence="2 3">GH-12</strain>
    </source>
</reference>
<dbReference type="PANTHER" id="PTHR24148:SF64">
    <property type="entry name" value="HETEROKARYON INCOMPATIBILITY DOMAIN-CONTAINING PROTEIN"/>
    <property type="match status" value="1"/>
</dbReference>
<accession>A0AAW0CDN8</accession>
<name>A0AAW0CDN8_9AGAR</name>
<protein>
    <recommendedName>
        <fullName evidence="1">Heterokaryon incompatibility domain-containing protein</fullName>
    </recommendedName>
</protein>
<dbReference type="Pfam" id="PF06985">
    <property type="entry name" value="HET"/>
    <property type="match status" value="1"/>
</dbReference>